<proteinExistence type="predicted"/>
<organism evidence="1 2">
    <name type="scientific">Punctularia strigosozonata (strain HHB-11173)</name>
    <name type="common">White-rot fungus</name>
    <dbReference type="NCBI Taxonomy" id="741275"/>
    <lineage>
        <taxon>Eukaryota</taxon>
        <taxon>Fungi</taxon>
        <taxon>Dikarya</taxon>
        <taxon>Basidiomycota</taxon>
        <taxon>Agaricomycotina</taxon>
        <taxon>Agaricomycetes</taxon>
        <taxon>Corticiales</taxon>
        <taxon>Punctulariaceae</taxon>
        <taxon>Punctularia</taxon>
    </lineage>
</organism>
<evidence type="ECO:0000313" key="2">
    <source>
        <dbReference type="Proteomes" id="UP000054196"/>
    </source>
</evidence>
<evidence type="ECO:0000313" key="1">
    <source>
        <dbReference type="EMBL" id="EIN03321.1"/>
    </source>
</evidence>
<dbReference type="RefSeq" id="XP_007389451.1">
    <property type="nucleotide sequence ID" value="XM_007389389.1"/>
</dbReference>
<accession>R7S250</accession>
<name>R7S250_PUNST</name>
<reference evidence="2" key="1">
    <citation type="journal article" date="2012" name="Science">
        <title>The Paleozoic origin of enzymatic lignin decomposition reconstructed from 31 fungal genomes.</title>
        <authorList>
            <person name="Floudas D."/>
            <person name="Binder M."/>
            <person name="Riley R."/>
            <person name="Barry K."/>
            <person name="Blanchette R.A."/>
            <person name="Henrissat B."/>
            <person name="Martinez A.T."/>
            <person name="Otillar R."/>
            <person name="Spatafora J.W."/>
            <person name="Yadav J.S."/>
            <person name="Aerts A."/>
            <person name="Benoit I."/>
            <person name="Boyd A."/>
            <person name="Carlson A."/>
            <person name="Copeland A."/>
            <person name="Coutinho P.M."/>
            <person name="de Vries R.P."/>
            <person name="Ferreira P."/>
            <person name="Findley K."/>
            <person name="Foster B."/>
            <person name="Gaskell J."/>
            <person name="Glotzer D."/>
            <person name="Gorecki P."/>
            <person name="Heitman J."/>
            <person name="Hesse C."/>
            <person name="Hori C."/>
            <person name="Igarashi K."/>
            <person name="Jurgens J.A."/>
            <person name="Kallen N."/>
            <person name="Kersten P."/>
            <person name="Kohler A."/>
            <person name="Kuees U."/>
            <person name="Kumar T.K.A."/>
            <person name="Kuo A."/>
            <person name="LaButti K."/>
            <person name="Larrondo L.F."/>
            <person name="Lindquist E."/>
            <person name="Ling A."/>
            <person name="Lombard V."/>
            <person name="Lucas S."/>
            <person name="Lundell T."/>
            <person name="Martin R."/>
            <person name="McLaughlin D.J."/>
            <person name="Morgenstern I."/>
            <person name="Morin E."/>
            <person name="Murat C."/>
            <person name="Nagy L.G."/>
            <person name="Nolan M."/>
            <person name="Ohm R.A."/>
            <person name="Patyshakuliyeva A."/>
            <person name="Rokas A."/>
            <person name="Ruiz-Duenas F.J."/>
            <person name="Sabat G."/>
            <person name="Salamov A."/>
            <person name="Samejima M."/>
            <person name="Schmutz J."/>
            <person name="Slot J.C."/>
            <person name="St John F."/>
            <person name="Stenlid J."/>
            <person name="Sun H."/>
            <person name="Sun S."/>
            <person name="Syed K."/>
            <person name="Tsang A."/>
            <person name="Wiebenga A."/>
            <person name="Young D."/>
            <person name="Pisabarro A."/>
            <person name="Eastwood D.C."/>
            <person name="Martin F."/>
            <person name="Cullen D."/>
            <person name="Grigoriev I.V."/>
            <person name="Hibbett D.S."/>
        </authorList>
    </citation>
    <scope>NUCLEOTIDE SEQUENCE [LARGE SCALE GENOMIC DNA]</scope>
    <source>
        <strain evidence="2">HHB-11173 SS5</strain>
    </source>
</reference>
<gene>
    <name evidence="1" type="ORF">PUNSTDRAFT_56219</name>
</gene>
<dbReference type="HOGENOM" id="CLU_2961910_0_0_1"/>
<protein>
    <submittedName>
        <fullName evidence="1">Uncharacterized protein</fullName>
    </submittedName>
</protein>
<dbReference type="EMBL" id="JH687641">
    <property type="protein sequence ID" value="EIN03321.1"/>
    <property type="molecule type" value="Genomic_DNA"/>
</dbReference>
<dbReference type="AlphaFoldDB" id="R7S250"/>
<dbReference type="GeneID" id="18884093"/>
<keyword evidence="2" id="KW-1185">Reference proteome</keyword>
<sequence length="59" mass="6800">MGLENGPAGLDEQPCTLQHAQDTHHTIMSIYSMQMVDTRTGDGRTIWHIDWSFHYGWPK</sequence>
<dbReference type="KEGG" id="psq:PUNSTDRAFT_56219"/>
<dbReference type="Proteomes" id="UP000054196">
    <property type="component" value="Unassembled WGS sequence"/>
</dbReference>